<dbReference type="Gramene" id="AET3Gv21240700.9">
    <property type="protein sequence ID" value="AET3Gv21240700.9"/>
    <property type="gene ID" value="AET3Gv21240700"/>
</dbReference>
<reference evidence="2" key="1">
    <citation type="journal article" date="2014" name="Science">
        <title>Ancient hybridizations among the ancestral genomes of bread wheat.</title>
        <authorList>
            <consortium name="International Wheat Genome Sequencing Consortium,"/>
            <person name="Marcussen T."/>
            <person name="Sandve S.R."/>
            <person name="Heier L."/>
            <person name="Spannagl M."/>
            <person name="Pfeifer M."/>
            <person name="Jakobsen K.S."/>
            <person name="Wulff B.B."/>
            <person name="Steuernagel B."/>
            <person name="Mayer K.F."/>
            <person name="Olsen O.A."/>
        </authorList>
    </citation>
    <scope>NUCLEOTIDE SEQUENCE [LARGE SCALE GENOMIC DNA]</scope>
    <source>
        <strain evidence="2">cv. AL8/78</strain>
    </source>
</reference>
<reference evidence="1" key="5">
    <citation type="journal article" date="2021" name="G3 (Bethesda)">
        <title>Aegilops tauschii genome assembly Aet v5.0 features greater sequence contiguity and improved annotation.</title>
        <authorList>
            <person name="Wang L."/>
            <person name="Zhu T."/>
            <person name="Rodriguez J.C."/>
            <person name="Deal K.R."/>
            <person name="Dubcovsky J."/>
            <person name="McGuire P.E."/>
            <person name="Lux T."/>
            <person name="Spannagl M."/>
            <person name="Mayer K.F.X."/>
            <person name="Baldrich P."/>
            <person name="Meyers B.C."/>
            <person name="Huo N."/>
            <person name="Gu Y.Q."/>
            <person name="Zhou H."/>
            <person name="Devos K.M."/>
            <person name="Bennetzen J.L."/>
            <person name="Unver T."/>
            <person name="Budak H."/>
            <person name="Gulick P.J."/>
            <person name="Galiba G."/>
            <person name="Kalapos B."/>
            <person name="Nelson D.R."/>
            <person name="Li P."/>
            <person name="You F.M."/>
            <person name="Luo M.C."/>
            <person name="Dvorak J."/>
        </authorList>
    </citation>
    <scope>NUCLEOTIDE SEQUENCE [LARGE SCALE GENOMIC DNA]</scope>
    <source>
        <strain evidence="1">cv. AL8/78</strain>
    </source>
</reference>
<reference evidence="1" key="4">
    <citation type="submission" date="2019-03" db="UniProtKB">
        <authorList>
            <consortium name="EnsemblPlants"/>
        </authorList>
    </citation>
    <scope>IDENTIFICATION</scope>
</reference>
<dbReference type="Proteomes" id="UP000015105">
    <property type="component" value="Chromosome 3D"/>
</dbReference>
<name>A0A453GWX7_AEGTS</name>
<dbReference type="AlphaFoldDB" id="A0A453GWX7"/>
<evidence type="ECO:0000313" key="1">
    <source>
        <dbReference type="EnsemblPlants" id="AET3Gv21240700.9"/>
    </source>
</evidence>
<accession>A0A453GWX7</accession>
<evidence type="ECO:0000313" key="2">
    <source>
        <dbReference type="Proteomes" id="UP000015105"/>
    </source>
</evidence>
<keyword evidence="2" id="KW-1185">Reference proteome</keyword>
<organism evidence="1 2">
    <name type="scientific">Aegilops tauschii subsp. strangulata</name>
    <name type="common">Goatgrass</name>
    <dbReference type="NCBI Taxonomy" id="200361"/>
    <lineage>
        <taxon>Eukaryota</taxon>
        <taxon>Viridiplantae</taxon>
        <taxon>Streptophyta</taxon>
        <taxon>Embryophyta</taxon>
        <taxon>Tracheophyta</taxon>
        <taxon>Spermatophyta</taxon>
        <taxon>Magnoliopsida</taxon>
        <taxon>Liliopsida</taxon>
        <taxon>Poales</taxon>
        <taxon>Poaceae</taxon>
        <taxon>BOP clade</taxon>
        <taxon>Pooideae</taxon>
        <taxon>Triticodae</taxon>
        <taxon>Triticeae</taxon>
        <taxon>Triticinae</taxon>
        <taxon>Aegilops</taxon>
    </lineage>
</organism>
<sequence>RSIIDHACTVPCVHHRSYRSTTTIPCNRNLIEGLYVRT</sequence>
<reference evidence="2" key="2">
    <citation type="journal article" date="2017" name="Nat. Plants">
        <title>The Aegilops tauschii genome reveals multiple impacts of transposons.</title>
        <authorList>
            <person name="Zhao G."/>
            <person name="Zou C."/>
            <person name="Li K."/>
            <person name="Wang K."/>
            <person name="Li T."/>
            <person name="Gao L."/>
            <person name="Zhang X."/>
            <person name="Wang H."/>
            <person name="Yang Z."/>
            <person name="Liu X."/>
            <person name="Jiang W."/>
            <person name="Mao L."/>
            <person name="Kong X."/>
            <person name="Jiao Y."/>
            <person name="Jia J."/>
        </authorList>
    </citation>
    <scope>NUCLEOTIDE SEQUENCE [LARGE SCALE GENOMIC DNA]</scope>
    <source>
        <strain evidence="2">cv. AL8/78</strain>
    </source>
</reference>
<protein>
    <submittedName>
        <fullName evidence="1">Uncharacterized protein</fullName>
    </submittedName>
</protein>
<proteinExistence type="predicted"/>
<reference evidence="1" key="3">
    <citation type="journal article" date="2017" name="Nature">
        <title>Genome sequence of the progenitor of the wheat D genome Aegilops tauschii.</title>
        <authorList>
            <person name="Luo M.C."/>
            <person name="Gu Y.Q."/>
            <person name="Puiu D."/>
            <person name="Wang H."/>
            <person name="Twardziok S.O."/>
            <person name="Deal K.R."/>
            <person name="Huo N."/>
            <person name="Zhu T."/>
            <person name="Wang L."/>
            <person name="Wang Y."/>
            <person name="McGuire P.E."/>
            <person name="Liu S."/>
            <person name="Long H."/>
            <person name="Ramasamy R.K."/>
            <person name="Rodriguez J.C."/>
            <person name="Van S.L."/>
            <person name="Yuan L."/>
            <person name="Wang Z."/>
            <person name="Xia Z."/>
            <person name="Xiao L."/>
            <person name="Anderson O.D."/>
            <person name="Ouyang S."/>
            <person name="Liang Y."/>
            <person name="Zimin A.V."/>
            <person name="Pertea G."/>
            <person name="Qi P."/>
            <person name="Bennetzen J.L."/>
            <person name="Dai X."/>
            <person name="Dawson M.W."/>
            <person name="Muller H.G."/>
            <person name="Kugler K."/>
            <person name="Rivarola-Duarte L."/>
            <person name="Spannagl M."/>
            <person name="Mayer K.F.X."/>
            <person name="Lu F.H."/>
            <person name="Bevan M.W."/>
            <person name="Leroy P."/>
            <person name="Li P."/>
            <person name="You F.M."/>
            <person name="Sun Q."/>
            <person name="Liu Z."/>
            <person name="Lyons E."/>
            <person name="Wicker T."/>
            <person name="Salzberg S.L."/>
            <person name="Devos K.M."/>
            <person name="Dvorak J."/>
        </authorList>
    </citation>
    <scope>NUCLEOTIDE SEQUENCE [LARGE SCALE GENOMIC DNA]</scope>
    <source>
        <strain evidence="1">cv. AL8/78</strain>
    </source>
</reference>
<dbReference type="EnsemblPlants" id="AET3Gv21240700.9">
    <property type="protein sequence ID" value="AET3Gv21240700.9"/>
    <property type="gene ID" value="AET3Gv21240700"/>
</dbReference>